<feature type="compositionally biased region" description="Basic and acidic residues" evidence="2">
    <location>
        <begin position="522"/>
        <end position="546"/>
    </location>
</feature>
<name>A0A1J5TM96_9ZZZZ</name>
<feature type="region of interest" description="Disordered" evidence="2">
    <location>
        <begin position="76"/>
        <end position="101"/>
    </location>
</feature>
<evidence type="ECO:0000256" key="2">
    <source>
        <dbReference type="SAM" id="MobiDB-lite"/>
    </source>
</evidence>
<gene>
    <name evidence="3" type="ORF">GALL_23450</name>
</gene>
<feature type="coiled-coil region" evidence="1">
    <location>
        <begin position="113"/>
        <end position="428"/>
    </location>
</feature>
<proteinExistence type="predicted"/>
<evidence type="ECO:0000256" key="1">
    <source>
        <dbReference type="SAM" id="Coils"/>
    </source>
</evidence>
<comment type="caution">
    <text evidence="3">The sequence shown here is derived from an EMBL/GenBank/DDBJ whole genome shotgun (WGS) entry which is preliminary data.</text>
</comment>
<accession>A0A1J5TM96</accession>
<feature type="region of interest" description="Disordered" evidence="2">
    <location>
        <begin position="485"/>
        <end position="558"/>
    </location>
</feature>
<dbReference type="PANTHER" id="PTHR38758">
    <property type="entry name" value="PUTATIVE-RELATED"/>
    <property type="match status" value="1"/>
</dbReference>
<dbReference type="PANTHER" id="PTHR38758:SF1">
    <property type="entry name" value="PROTEIN, PUTATIVE-RELATED"/>
    <property type="match status" value="1"/>
</dbReference>
<feature type="compositionally biased region" description="Low complexity" evidence="2">
    <location>
        <begin position="547"/>
        <end position="558"/>
    </location>
</feature>
<organism evidence="3">
    <name type="scientific">mine drainage metagenome</name>
    <dbReference type="NCBI Taxonomy" id="410659"/>
    <lineage>
        <taxon>unclassified sequences</taxon>
        <taxon>metagenomes</taxon>
        <taxon>ecological metagenomes</taxon>
    </lineage>
</organism>
<evidence type="ECO:0000313" key="3">
    <source>
        <dbReference type="EMBL" id="OIR17320.1"/>
    </source>
</evidence>
<sequence>MDKKTIFIKTAKGEQEGANLSSDLKRILSLIDSKSTSEELAKRAPPSLRASWNDILSELIAGEYIRDKNKPYVEPKITAPKITPPKMFVPKPPEDLDLDFNTIRPAPAPNAAEQAARQKAEEAARARSELEAAMNAAKMRANAEAIAKAEAKARQEAEMAERARAVAEAKAKQEALIREQAEARAKQEAAARMQAQQEAARAKAALEAAAKAKAEAEARVRAEIEAAARAQQEAEAKAKREAEAARLKAEQEAARIKAEMEAAAKARAEAEAKAIREAEIARLKAEEEAARIKAELEAAAKARAEAEARAKREAEIARLKAEEEAARVKAELEAAAKAKAEAEAARLKAEEEAARVKAELEAARLRAEAEAQALAEARAKQIAEEKARQEAEARLKAEQEEARIKAEKEAAAKALAEAAARREAEEDAKRATVLAELEAQAQARAAKEGATAEAPAFEIKLDEFLGPAVPASPVVAQVALPETPAAAEGEEKAQQEAAHHAEGEAKPKAESGKQAKKNAAAEMERLKQEAEAARRKAEEDRRRQAEEQALAEEQAQAWAEAEHRAKAQAILEAEQAAQQAALSQAKATTKAPVARKPRKPLPLGKIAFGLVALALVVVIVLPYVYPLKEYIAPLEQRLSAQLKQPVHIGEMSAASLPPRLQLRNVTIGNAQEVKVGDVVLNFEVFSLLSPVKVIGEAELQNVSIDGSALARQAASLKLLGGNAQYPVRHLTLQHVKIVTDEVTLPSLGGIAELDAQGAFSRVSLHSQDDKFGVDLQNSEGRWQLGLNLKESSLPVLPAVVFSDLSVKGALGDGEINFTEMDAHIFNGILLGTAKLSWNNGWQLHGNLEAKMFDLDKMFPKFHVEGEMSGEANFSLSGAKLSQMDDAPRLEGNFTVKKGTVNIDIVETARLLSRDNLVGGRTHFDEMIGQVLLDNHVCRFRQLKIVSGMLSSNGSFEVNGNNQLVGTLNAEIKMRAGNNLLTLFGTPAEPKLRAGH</sequence>
<feature type="compositionally biased region" description="Basic and acidic residues" evidence="2">
    <location>
        <begin position="489"/>
        <end position="513"/>
    </location>
</feature>
<protein>
    <submittedName>
        <fullName evidence="3">Uncharacterized protein</fullName>
    </submittedName>
</protein>
<dbReference type="AlphaFoldDB" id="A0A1J5TM96"/>
<dbReference type="EMBL" id="MLJW01000005">
    <property type="protein sequence ID" value="OIR17320.1"/>
    <property type="molecule type" value="Genomic_DNA"/>
</dbReference>
<keyword evidence="1" id="KW-0175">Coiled coil</keyword>
<reference evidence="3" key="1">
    <citation type="submission" date="2016-10" db="EMBL/GenBank/DDBJ databases">
        <title>Sequence of Gallionella enrichment culture.</title>
        <authorList>
            <person name="Poehlein A."/>
            <person name="Muehling M."/>
            <person name="Daniel R."/>
        </authorList>
    </citation>
    <scope>NUCLEOTIDE SEQUENCE</scope>
</reference>
<feature type="compositionally biased region" description="Low complexity" evidence="2">
    <location>
        <begin position="76"/>
        <end position="86"/>
    </location>
</feature>